<feature type="signal peptide" evidence="2">
    <location>
        <begin position="1"/>
        <end position="38"/>
    </location>
</feature>
<feature type="chain" id="PRO_5042213965" evidence="2">
    <location>
        <begin position="39"/>
        <end position="193"/>
    </location>
</feature>
<evidence type="ECO:0000256" key="2">
    <source>
        <dbReference type="SAM" id="SignalP"/>
    </source>
</evidence>
<keyword evidence="4" id="KW-1185">Reference proteome</keyword>
<keyword evidence="2" id="KW-0732">Signal</keyword>
<dbReference type="EMBL" id="JAKKPZ010000119">
    <property type="protein sequence ID" value="KAI1701418.1"/>
    <property type="molecule type" value="Genomic_DNA"/>
</dbReference>
<proteinExistence type="predicted"/>
<dbReference type="Proteomes" id="UP001201812">
    <property type="component" value="Unassembled WGS sequence"/>
</dbReference>
<comment type="caution">
    <text evidence="3">The sequence shown here is derived from an EMBL/GenBank/DDBJ whole genome shotgun (WGS) entry which is preliminary data.</text>
</comment>
<reference evidence="3" key="1">
    <citation type="submission" date="2022-01" db="EMBL/GenBank/DDBJ databases">
        <title>Genome Sequence Resource for Two Populations of Ditylenchus destructor, the Migratory Endoparasitic Phytonematode.</title>
        <authorList>
            <person name="Zhang H."/>
            <person name="Lin R."/>
            <person name="Xie B."/>
        </authorList>
    </citation>
    <scope>NUCLEOTIDE SEQUENCE</scope>
    <source>
        <strain evidence="3">BazhouSP</strain>
    </source>
</reference>
<organism evidence="3 4">
    <name type="scientific">Ditylenchus destructor</name>
    <dbReference type="NCBI Taxonomy" id="166010"/>
    <lineage>
        <taxon>Eukaryota</taxon>
        <taxon>Metazoa</taxon>
        <taxon>Ecdysozoa</taxon>
        <taxon>Nematoda</taxon>
        <taxon>Chromadorea</taxon>
        <taxon>Rhabditida</taxon>
        <taxon>Tylenchina</taxon>
        <taxon>Tylenchomorpha</taxon>
        <taxon>Sphaerularioidea</taxon>
        <taxon>Anguinidae</taxon>
        <taxon>Anguininae</taxon>
        <taxon>Ditylenchus</taxon>
    </lineage>
</organism>
<evidence type="ECO:0000313" key="3">
    <source>
        <dbReference type="EMBL" id="KAI1701418.1"/>
    </source>
</evidence>
<protein>
    <submittedName>
        <fullName evidence="3">Uncharacterized protein</fullName>
    </submittedName>
</protein>
<evidence type="ECO:0000313" key="4">
    <source>
        <dbReference type="Proteomes" id="UP001201812"/>
    </source>
</evidence>
<name>A0AAD4MPA1_9BILA</name>
<evidence type="ECO:0000256" key="1">
    <source>
        <dbReference type="SAM" id="MobiDB-lite"/>
    </source>
</evidence>
<feature type="compositionally biased region" description="Polar residues" evidence="1">
    <location>
        <begin position="59"/>
        <end position="68"/>
    </location>
</feature>
<feature type="region of interest" description="Disordered" evidence="1">
    <location>
        <begin position="42"/>
        <end position="68"/>
    </location>
</feature>
<accession>A0AAD4MPA1</accession>
<dbReference type="AlphaFoldDB" id="A0AAD4MPA1"/>
<gene>
    <name evidence="3" type="ORF">DdX_16096</name>
</gene>
<sequence>MDWKMESTMEWMWRQAGSRRFLLALINFLNMASNLASCEKPAKNSKKPEFPNFRGGTTPILSPDSSSPGSKTIYPMLYAGRWNDGLEDGIDNGMDVAAGWKPAVMVATHWKPSNWNASRWKRSNPVIFLMFRVKKRERDKANGTGLAAKICVFRDLWLPEILDDRGRRRAAKPLGSPMEFLSNSLRRREEGRN</sequence>